<protein>
    <submittedName>
        <fullName evidence="1">Uncharacterized protein</fullName>
    </submittedName>
</protein>
<dbReference type="Proteomes" id="UP000410984">
    <property type="component" value="Unassembled WGS sequence"/>
</dbReference>
<organism evidence="1 2">
    <name type="scientific">Methylobacterium symbioticum</name>
    <dbReference type="NCBI Taxonomy" id="2584084"/>
    <lineage>
        <taxon>Bacteria</taxon>
        <taxon>Pseudomonadati</taxon>
        <taxon>Pseudomonadota</taxon>
        <taxon>Alphaproteobacteria</taxon>
        <taxon>Hyphomicrobiales</taxon>
        <taxon>Methylobacteriaceae</taxon>
        <taxon>Methylobacterium</taxon>
    </lineage>
</organism>
<evidence type="ECO:0000313" key="2">
    <source>
        <dbReference type="Proteomes" id="UP000410984"/>
    </source>
</evidence>
<dbReference type="EMBL" id="CABFPH010000181">
    <property type="protein sequence ID" value="VUD74963.1"/>
    <property type="molecule type" value="Genomic_DNA"/>
</dbReference>
<evidence type="ECO:0000313" key="1">
    <source>
        <dbReference type="EMBL" id="VUD74963.1"/>
    </source>
</evidence>
<sequence length="79" mass="8828">MTPETQTRQTEPASFVEMLERLDDLASTLRTGELDERLSRLPDTVAEAHRLKRKLVDHAVEIREAIACLRGNARPASSG</sequence>
<name>A0A509ENW0_9HYPH</name>
<keyword evidence="2" id="KW-1185">Reference proteome</keyword>
<gene>
    <name evidence="1" type="ORF">MET9862_05599</name>
</gene>
<proteinExistence type="predicted"/>
<dbReference type="AlphaFoldDB" id="A0A509ENW0"/>
<accession>A0A509ENW0</accession>
<dbReference type="RefSeq" id="WP_142586199.1">
    <property type="nucleotide sequence ID" value="NZ_CABFPH010000181.1"/>
</dbReference>
<reference evidence="1 2" key="1">
    <citation type="submission" date="2019-06" db="EMBL/GenBank/DDBJ databases">
        <authorList>
            <person name="Rodrigo-Torres L."/>
            <person name="Arahal R. D."/>
            <person name="Lucena T."/>
        </authorList>
    </citation>
    <scope>NUCLEOTIDE SEQUENCE [LARGE SCALE GENOMIC DNA]</scope>
    <source>
        <strain evidence="1 2">SB0023/3</strain>
    </source>
</reference>